<feature type="domain" description="BTB" evidence="3">
    <location>
        <begin position="31"/>
        <end position="96"/>
    </location>
</feature>
<dbReference type="CDD" id="cd18315">
    <property type="entry name" value="BTB_POZ_BAB-like"/>
    <property type="match status" value="1"/>
</dbReference>
<feature type="region of interest" description="Disordered" evidence="2">
    <location>
        <begin position="114"/>
        <end position="163"/>
    </location>
</feature>
<sequence>MGTEQFSLKWNNHTNHLVDVFGNLLQAESLVDVTLFCEGQSLKAHKLVLSACSPYFKALFQDHVEKHPIVILKDVKFSQLRCIVEFMYKGEVEVEKNELDSLFLTAEELRIKAATESPTDRKRNRNTDPYDTGGESGGGTEEGVSPAGGPPTAPACTNGEEGSTVIKRPKLEPVSVEENSTDGLDTHYHIYLPLFPMPPCTLLY</sequence>
<evidence type="ECO:0000259" key="3">
    <source>
        <dbReference type="PROSITE" id="PS50097"/>
    </source>
</evidence>
<gene>
    <name evidence="4" type="primary">ttk_1</name>
    <name evidence="4" type="ORF">FJT64_015661</name>
</gene>
<evidence type="ECO:0000313" key="5">
    <source>
        <dbReference type="Proteomes" id="UP000440578"/>
    </source>
</evidence>
<dbReference type="PANTHER" id="PTHR23110">
    <property type="entry name" value="BTB DOMAIN TRANSCRIPTION FACTOR"/>
    <property type="match status" value="1"/>
</dbReference>
<accession>A0A6A4XGD4</accession>
<keyword evidence="1" id="KW-0539">Nucleus</keyword>
<evidence type="ECO:0000313" key="4">
    <source>
        <dbReference type="EMBL" id="KAF0313851.1"/>
    </source>
</evidence>
<dbReference type="EMBL" id="VIIS01000068">
    <property type="protein sequence ID" value="KAF0313851.1"/>
    <property type="molecule type" value="Genomic_DNA"/>
</dbReference>
<dbReference type="PROSITE" id="PS50097">
    <property type="entry name" value="BTB"/>
    <property type="match status" value="1"/>
</dbReference>
<evidence type="ECO:0000256" key="1">
    <source>
        <dbReference type="ARBA" id="ARBA00023242"/>
    </source>
</evidence>
<dbReference type="InterPro" id="IPR000210">
    <property type="entry name" value="BTB/POZ_dom"/>
</dbReference>
<comment type="caution">
    <text evidence="4">The sequence shown here is derived from an EMBL/GenBank/DDBJ whole genome shotgun (WGS) entry which is preliminary data.</text>
</comment>
<dbReference type="PANTHER" id="PTHR23110:SF109">
    <property type="entry name" value="FI07618P-RELATED"/>
    <property type="match status" value="1"/>
</dbReference>
<dbReference type="OrthoDB" id="10261408at2759"/>
<keyword evidence="5" id="KW-1185">Reference proteome</keyword>
<dbReference type="GO" id="GO:0005634">
    <property type="term" value="C:nucleus"/>
    <property type="evidence" value="ECO:0007669"/>
    <property type="project" value="TreeGrafter"/>
</dbReference>
<proteinExistence type="predicted"/>
<organism evidence="4 5">
    <name type="scientific">Amphibalanus amphitrite</name>
    <name type="common">Striped barnacle</name>
    <name type="synonym">Balanus amphitrite</name>
    <dbReference type="NCBI Taxonomy" id="1232801"/>
    <lineage>
        <taxon>Eukaryota</taxon>
        <taxon>Metazoa</taxon>
        <taxon>Ecdysozoa</taxon>
        <taxon>Arthropoda</taxon>
        <taxon>Crustacea</taxon>
        <taxon>Multicrustacea</taxon>
        <taxon>Cirripedia</taxon>
        <taxon>Thoracica</taxon>
        <taxon>Thoracicalcarea</taxon>
        <taxon>Balanomorpha</taxon>
        <taxon>Balanoidea</taxon>
        <taxon>Balanidae</taxon>
        <taxon>Amphibalaninae</taxon>
        <taxon>Amphibalanus</taxon>
    </lineage>
</organism>
<dbReference type="Pfam" id="PF00651">
    <property type="entry name" value="BTB"/>
    <property type="match status" value="1"/>
</dbReference>
<protein>
    <submittedName>
        <fullName evidence="4">Protein tramtrack, beta isoform</fullName>
    </submittedName>
</protein>
<name>A0A6A4XGD4_AMPAM</name>
<dbReference type="InterPro" id="IPR011333">
    <property type="entry name" value="SKP1/BTB/POZ_sf"/>
</dbReference>
<dbReference type="InterPro" id="IPR051095">
    <property type="entry name" value="Dros_DevTransReg"/>
</dbReference>
<reference evidence="4 5" key="1">
    <citation type="submission" date="2019-07" db="EMBL/GenBank/DDBJ databases">
        <title>Draft genome assembly of a fouling barnacle, Amphibalanus amphitrite (Darwin, 1854): The first reference genome for Thecostraca.</title>
        <authorList>
            <person name="Kim W."/>
        </authorList>
    </citation>
    <scope>NUCLEOTIDE SEQUENCE [LARGE SCALE GENOMIC DNA]</scope>
    <source>
        <strain evidence="4">SNU_AA5</strain>
        <tissue evidence="4">Soma without cirri and trophi</tissue>
    </source>
</reference>
<dbReference type="Proteomes" id="UP000440578">
    <property type="component" value="Unassembled WGS sequence"/>
</dbReference>
<dbReference type="AlphaFoldDB" id="A0A6A4XGD4"/>
<dbReference type="GO" id="GO:0006357">
    <property type="term" value="P:regulation of transcription by RNA polymerase II"/>
    <property type="evidence" value="ECO:0007669"/>
    <property type="project" value="TreeGrafter"/>
</dbReference>
<dbReference type="SMART" id="SM00225">
    <property type="entry name" value="BTB"/>
    <property type="match status" value="1"/>
</dbReference>
<dbReference type="SUPFAM" id="SSF54695">
    <property type="entry name" value="POZ domain"/>
    <property type="match status" value="1"/>
</dbReference>
<feature type="compositionally biased region" description="Basic and acidic residues" evidence="2">
    <location>
        <begin position="114"/>
        <end position="128"/>
    </location>
</feature>
<evidence type="ECO:0000256" key="2">
    <source>
        <dbReference type="SAM" id="MobiDB-lite"/>
    </source>
</evidence>
<dbReference type="Gene3D" id="3.30.710.10">
    <property type="entry name" value="Potassium Channel Kv1.1, Chain A"/>
    <property type="match status" value="1"/>
</dbReference>